<dbReference type="PROSITE" id="PS50949">
    <property type="entry name" value="HTH_GNTR"/>
    <property type="match status" value="1"/>
</dbReference>
<keyword evidence="3" id="KW-0804">Transcription</keyword>
<dbReference type="Pfam" id="PF07729">
    <property type="entry name" value="FCD"/>
    <property type="match status" value="1"/>
</dbReference>
<dbReference type="EMBL" id="JADMCD010000011">
    <property type="protein sequence ID" value="MBF8642705.1"/>
    <property type="molecule type" value="Genomic_DNA"/>
</dbReference>
<dbReference type="Gene3D" id="1.20.120.530">
    <property type="entry name" value="GntR ligand-binding domain-like"/>
    <property type="match status" value="1"/>
</dbReference>
<dbReference type="SUPFAM" id="SSF48008">
    <property type="entry name" value="GntR ligand-binding domain-like"/>
    <property type="match status" value="1"/>
</dbReference>
<dbReference type="GO" id="GO:0003677">
    <property type="term" value="F:DNA binding"/>
    <property type="evidence" value="ECO:0007669"/>
    <property type="project" value="UniProtKB-KW"/>
</dbReference>
<keyword evidence="8" id="KW-1185">Reference proteome</keyword>
<dbReference type="PANTHER" id="PTHR43537:SF5">
    <property type="entry name" value="UXU OPERON TRANSCRIPTIONAL REGULATOR"/>
    <property type="match status" value="1"/>
</dbReference>
<evidence type="ECO:0000256" key="2">
    <source>
        <dbReference type="ARBA" id="ARBA00023125"/>
    </source>
</evidence>
<dbReference type="GO" id="GO:0003700">
    <property type="term" value="F:DNA-binding transcription factor activity"/>
    <property type="evidence" value="ECO:0007669"/>
    <property type="project" value="InterPro"/>
</dbReference>
<dbReference type="Proteomes" id="UP000626180">
    <property type="component" value="Unassembled WGS sequence"/>
</dbReference>
<keyword evidence="1" id="KW-0805">Transcription regulation</keyword>
<dbReference type="Pfam" id="PF00392">
    <property type="entry name" value="GntR"/>
    <property type="match status" value="1"/>
</dbReference>
<dbReference type="SMART" id="SM00895">
    <property type="entry name" value="FCD"/>
    <property type="match status" value="1"/>
</dbReference>
<evidence type="ECO:0000259" key="4">
    <source>
        <dbReference type="PROSITE" id="PS50949"/>
    </source>
</evidence>
<keyword evidence="2" id="KW-0238">DNA-binding</keyword>
<dbReference type="InterPro" id="IPR008920">
    <property type="entry name" value="TF_FadR/GntR_C"/>
</dbReference>
<protein>
    <submittedName>
        <fullName evidence="6">GntR family transcriptional regulator</fullName>
    </submittedName>
</protein>
<evidence type="ECO:0000313" key="6">
    <source>
        <dbReference type="EMBL" id="SPZ16816.1"/>
    </source>
</evidence>
<dbReference type="SUPFAM" id="SSF46785">
    <property type="entry name" value="Winged helix' DNA-binding domain"/>
    <property type="match status" value="2"/>
</dbReference>
<evidence type="ECO:0000256" key="3">
    <source>
        <dbReference type="ARBA" id="ARBA00023163"/>
    </source>
</evidence>
<dbReference type="EMBL" id="UAUF01000016">
    <property type="protein sequence ID" value="SPZ16816.1"/>
    <property type="molecule type" value="Genomic_DNA"/>
</dbReference>
<evidence type="ECO:0000313" key="8">
    <source>
        <dbReference type="Proteomes" id="UP000626180"/>
    </source>
</evidence>
<dbReference type="Proteomes" id="UP000250443">
    <property type="component" value="Unassembled WGS sequence"/>
</dbReference>
<reference evidence="5 8" key="2">
    <citation type="submission" date="2020-10" db="EMBL/GenBank/DDBJ databases">
        <title>Genome sequences of Pseudomonas isolates.</title>
        <authorList>
            <person name="Wessels L."/>
            <person name="Reich F."/>
            <person name="Hammerl J."/>
        </authorList>
    </citation>
    <scope>NUCLEOTIDE SEQUENCE [LARGE SCALE GENOMIC DNA]</scope>
    <source>
        <strain evidence="5 8">20-MO00624-0</strain>
    </source>
</reference>
<evidence type="ECO:0000313" key="5">
    <source>
        <dbReference type="EMBL" id="MBF8642705.1"/>
    </source>
</evidence>
<dbReference type="AlphaFoldDB" id="A0A2X2DH58"/>
<dbReference type="RefSeq" id="WP_181591866.1">
    <property type="nucleotide sequence ID" value="NZ_CP069263.1"/>
</dbReference>
<proteinExistence type="predicted"/>
<feature type="domain" description="HTH gntR-type" evidence="4">
    <location>
        <begin position="3"/>
        <end position="70"/>
    </location>
</feature>
<accession>A0A2X2DH58</accession>
<dbReference type="Gene3D" id="1.10.10.10">
    <property type="entry name" value="Winged helix-like DNA-binding domain superfamily/Winged helix DNA-binding domain"/>
    <property type="match status" value="2"/>
</dbReference>
<sequence>MKKHLNDQLYDVISTSIQEKRIEEGTLLLEGNLSELFSISRSPVRQALNRLCDDGLISTFEGRGYLVGTQPEGVIRKKLQLDVFASLPKELLPKKTETWQRVYNNIERELLYHSLFGSHRINELELSKYYGISRTISSQVLTRLQLNGLLERDERSRWQLLEWNEQRLNNLYEIRRRLEPYVLMRAAEHIPVTKIQLFIRRLSQAIAQYPNMESRQFDDLESDLHIRTLGYCPNREMLQLLQRTHSLLLSGKHILLDKTHFPEEEPFFQEHLEIFKHLESKQPKKAAESMEEHLCIAERKVSQRLAVFKENNLIADVPYLE</sequence>
<gene>
    <name evidence="5" type="ORF">IRZ65_18685</name>
    <name evidence="6" type="ORF">NCTC11842_05856</name>
</gene>
<dbReference type="InterPro" id="IPR011711">
    <property type="entry name" value="GntR_C"/>
</dbReference>
<dbReference type="InterPro" id="IPR036388">
    <property type="entry name" value="WH-like_DNA-bd_sf"/>
</dbReference>
<reference evidence="6 7" key="1">
    <citation type="submission" date="2018-06" db="EMBL/GenBank/DDBJ databases">
        <authorList>
            <consortium name="Pathogen Informatics"/>
            <person name="Doyle S."/>
        </authorList>
    </citation>
    <scope>NUCLEOTIDE SEQUENCE [LARGE SCALE GENOMIC DNA]</scope>
    <source>
        <strain evidence="6 7">NCTC11842</strain>
    </source>
</reference>
<evidence type="ECO:0000256" key="1">
    <source>
        <dbReference type="ARBA" id="ARBA00023015"/>
    </source>
</evidence>
<evidence type="ECO:0000313" key="7">
    <source>
        <dbReference type="Proteomes" id="UP000250443"/>
    </source>
</evidence>
<dbReference type="SMART" id="SM00345">
    <property type="entry name" value="HTH_GNTR"/>
    <property type="match status" value="1"/>
</dbReference>
<dbReference type="PANTHER" id="PTHR43537">
    <property type="entry name" value="TRANSCRIPTIONAL REGULATOR, GNTR FAMILY"/>
    <property type="match status" value="1"/>
</dbReference>
<name>A0A2X2DH58_PSELU</name>
<dbReference type="InterPro" id="IPR000524">
    <property type="entry name" value="Tscrpt_reg_HTH_GntR"/>
</dbReference>
<dbReference type="InterPro" id="IPR036390">
    <property type="entry name" value="WH_DNA-bd_sf"/>
</dbReference>
<organism evidence="6 7">
    <name type="scientific">Pseudomonas luteola</name>
    <dbReference type="NCBI Taxonomy" id="47886"/>
    <lineage>
        <taxon>Bacteria</taxon>
        <taxon>Pseudomonadati</taxon>
        <taxon>Pseudomonadota</taxon>
        <taxon>Gammaproteobacteria</taxon>
        <taxon>Pseudomonadales</taxon>
        <taxon>Pseudomonadaceae</taxon>
        <taxon>Pseudomonas</taxon>
    </lineage>
</organism>